<evidence type="ECO:0000256" key="2">
    <source>
        <dbReference type="ARBA" id="ARBA00022527"/>
    </source>
</evidence>
<evidence type="ECO:0000256" key="8">
    <source>
        <dbReference type="ARBA" id="ARBA00048679"/>
    </source>
</evidence>
<dbReference type="PROSITE" id="PS50011">
    <property type="entry name" value="PROTEIN_KINASE_DOM"/>
    <property type="match status" value="1"/>
</dbReference>
<dbReference type="PANTHER" id="PTHR48055">
    <property type="entry name" value="LEUCINE-RICH REPEAT RECEPTOR PROTEIN KINASE EMS1"/>
    <property type="match status" value="1"/>
</dbReference>
<sequence>MKKLTRALKTECKVLERIRHRNLTKIISAFSYPGLMGLVLPFASNGSLDKHLYPDRDDQVLCELGLSERLKIAIDVAHGMEYLHHDCSPQVVHCDLKPSNVLLDSDMTALVTDFGISRLATIPNSMDSASTTTFALKGSIGYIAPEYGVGGSVSAKGDVYSYGILILEMVIRKRPSDD</sequence>
<evidence type="ECO:0000256" key="4">
    <source>
        <dbReference type="ARBA" id="ARBA00022741"/>
    </source>
</evidence>
<dbReference type="EMBL" id="JAHRHJ020000001">
    <property type="protein sequence ID" value="KAH9330820.1"/>
    <property type="molecule type" value="Genomic_DNA"/>
</dbReference>
<evidence type="ECO:0000256" key="3">
    <source>
        <dbReference type="ARBA" id="ARBA00022679"/>
    </source>
</evidence>
<comment type="catalytic activity">
    <reaction evidence="7">
        <text>L-threonyl-[protein] + ATP = O-phospho-L-threonyl-[protein] + ADP + H(+)</text>
        <dbReference type="Rhea" id="RHEA:46608"/>
        <dbReference type="Rhea" id="RHEA-COMP:11060"/>
        <dbReference type="Rhea" id="RHEA-COMP:11605"/>
        <dbReference type="ChEBI" id="CHEBI:15378"/>
        <dbReference type="ChEBI" id="CHEBI:30013"/>
        <dbReference type="ChEBI" id="CHEBI:30616"/>
        <dbReference type="ChEBI" id="CHEBI:61977"/>
        <dbReference type="ChEBI" id="CHEBI:456216"/>
        <dbReference type="EC" id="2.7.11.1"/>
    </reaction>
</comment>
<evidence type="ECO:0000256" key="5">
    <source>
        <dbReference type="ARBA" id="ARBA00022777"/>
    </source>
</evidence>
<evidence type="ECO:0000256" key="7">
    <source>
        <dbReference type="ARBA" id="ARBA00047899"/>
    </source>
</evidence>
<dbReference type="PANTHER" id="PTHR48055:SF55">
    <property type="entry name" value="PROTEIN KINASE DOMAIN-CONTAINING PROTEIN"/>
    <property type="match status" value="1"/>
</dbReference>
<keyword evidence="2" id="KW-0723">Serine/threonine-protein kinase</keyword>
<proteinExistence type="predicted"/>
<evidence type="ECO:0000313" key="11">
    <source>
        <dbReference type="EMBL" id="KAH9330820.1"/>
    </source>
</evidence>
<dbReference type="AlphaFoldDB" id="A0AA38H077"/>
<keyword evidence="4" id="KW-0547">Nucleotide-binding</keyword>
<reference evidence="11 12" key="1">
    <citation type="journal article" date="2021" name="Nat. Plants">
        <title>The Taxus genome provides insights into paclitaxel biosynthesis.</title>
        <authorList>
            <person name="Xiong X."/>
            <person name="Gou J."/>
            <person name="Liao Q."/>
            <person name="Li Y."/>
            <person name="Zhou Q."/>
            <person name="Bi G."/>
            <person name="Li C."/>
            <person name="Du R."/>
            <person name="Wang X."/>
            <person name="Sun T."/>
            <person name="Guo L."/>
            <person name="Liang H."/>
            <person name="Lu P."/>
            <person name="Wu Y."/>
            <person name="Zhang Z."/>
            <person name="Ro D.K."/>
            <person name="Shang Y."/>
            <person name="Huang S."/>
            <person name="Yan J."/>
        </authorList>
    </citation>
    <scope>NUCLEOTIDE SEQUENCE [LARGE SCALE GENOMIC DNA]</scope>
    <source>
        <strain evidence="11">Ta-2019</strain>
    </source>
</reference>
<evidence type="ECO:0000256" key="1">
    <source>
        <dbReference type="ARBA" id="ARBA00012513"/>
    </source>
</evidence>
<protein>
    <recommendedName>
        <fullName evidence="1">non-specific serine/threonine protein kinase</fullName>
        <ecNumber evidence="1">2.7.11.1</ecNumber>
    </recommendedName>
</protein>
<dbReference type="InterPro" id="IPR000719">
    <property type="entry name" value="Prot_kinase_dom"/>
</dbReference>
<dbReference type="OMA" id="NDACELG"/>
<keyword evidence="9" id="KW-1133">Transmembrane helix</keyword>
<dbReference type="InterPro" id="IPR008271">
    <property type="entry name" value="Ser/Thr_kinase_AS"/>
</dbReference>
<accession>A0AA38H077</accession>
<comment type="caution">
    <text evidence="11">The sequence shown here is derived from an EMBL/GenBank/DDBJ whole genome shotgun (WGS) entry which is preliminary data.</text>
</comment>
<dbReference type="GO" id="GO:0005524">
    <property type="term" value="F:ATP binding"/>
    <property type="evidence" value="ECO:0007669"/>
    <property type="project" value="UniProtKB-KW"/>
</dbReference>
<dbReference type="PROSITE" id="PS00108">
    <property type="entry name" value="PROTEIN_KINASE_ST"/>
    <property type="match status" value="1"/>
</dbReference>
<feature type="transmembrane region" description="Helical" evidence="9">
    <location>
        <begin position="23"/>
        <end position="43"/>
    </location>
</feature>
<dbReference type="Gene3D" id="1.10.510.10">
    <property type="entry name" value="Transferase(Phosphotransferase) domain 1"/>
    <property type="match status" value="1"/>
</dbReference>
<feature type="non-terminal residue" evidence="11">
    <location>
        <position position="178"/>
    </location>
</feature>
<dbReference type="InterPro" id="IPR051564">
    <property type="entry name" value="LRR_receptor-like_kinase"/>
</dbReference>
<keyword evidence="6" id="KW-0067">ATP-binding</keyword>
<name>A0AA38H077_TAXCH</name>
<dbReference type="GO" id="GO:0016020">
    <property type="term" value="C:membrane"/>
    <property type="evidence" value="ECO:0007669"/>
    <property type="project" value="TreeGrafter"/>
</dbReference>
<keyword evidence="9" id="KW-0812">Transmembrane</keyword>
<dbReference type="Proteomes" id="UP000824469">
    <property type="component" value="Unassembled WGS sequence"/>
</dbReference>
<organism evidence="11 12">
    <name type="scientific">Taxus chinensis</name>
    <name type="common">Chinese yew</name>
    <name type="synonym">Taxus wallichiana var. chinensis</name>
    <dbReference type="NCBI Taxonomy" id="29808"/>
    <lineage>
        <taxon>Eukaryota</taxon>
        <taxon>Viridiplantae</taxon>
        <taxon>Streptophyta</taxon>
        <taxon>Embryophyta</taxon>
        <taxon>Tracheophyta</taxon>
        <taxon>Spermatophyta</taxon>
        <taxon>Pinopsida</taxon>
        <taxon>Pinidae</taxon>
        <taxon>Conifers II</taxon>
        <taxon>Cupressales</taxon>
        <taxon>Taxaceae</taxon>
        <taxon>Taxus</taxon>
    </lineage>
</organism>
<feature type="non-terminal residue" evidence="11">
    <location>
        <position position="1"/>
    </location>
</feature>
<feature type="domain" description="Protein kinase" evidence="10">
    <location>
        <begin position="1"/>
        <end position="178"/>
    </location>
</feature>
<evidence type="ECO:0000259" key="10">
    <source>
        <dbReference type="PROSITE" id="PS50011"/>
    </source>
</evidence>
<keyword evidence="3" id="KW-0808">Transferase</keyword>
<keyword evidence="9" id="KW-0472">Membrane</keyword>
<dbReference type="EC" id="2.7.11.1" evidence="1"/>
<dbReference type="SMART" id="SM00220">
    <property type="entry name" value="S_TKc"/>
    <property type="match status" value="1"/>
</dbReference>
<dbReference type="GO" id="GO:0004674">
    <property type="term" value="F:protein serine/threonine kinase activity"/>
    <property type="evidence" value="ECO:0007669"/>
    <property type="project" value="UniProtKB-KW"/>
</dbReference>
<gene>
    <name evidence="11" type="ORF">KI387_002928</name>
</gene>
<comment type="catalytic activity">
    <reaction evidence="8">
        <text>L-seryl-[protein] + ATP = O-phospho-L-seryl-[protein] + ADP + H(+)</text>
        <dbReference type="Rhea" id="RHEA:17989"/>
        <dbReference type="Rhea" id="RHEA-COMP:9863"/>
        <dbReference type="Rhea" id="RHEA-COMP:11604"/>
        <dbReference type="ChEBI" id="CHEBI:15378"/>
        <dbReference type="ChEBI" id="CHEBI:29999"/>
        <dbReference type="ChEBI" id="CHEBI:30616"/>
        <dbReference type="ChEBI" id="CHEBI:83421"/>
        <dbReference type="ChEBI" id="CHEBI:456216"/>
        <dbReference type="EC" id="2.7.11.1"/>
    </reaction>
</comment>
<dbReference type="Pfam" id="PF00069">
    <property type="entry name" value="Pkinase"/>
    <property type="match status" value="1"/>
</dbReference>
<dbReference type="FunFam" id="1.10.510.10:FF:001023">
    <property type="entry name" value="Os07g0541700 protein"/>
    <property type="match status" value="1"/>
</dbReference>
<dbReference type="SUPFAM" id="SSF56112">
    <property type="entry name" value="Protein kinase-like (PK-like)"/>
    <property type="match status" value="1"/>
</dbReference>
<evidence type="ECO:0000256" key="6">
    <source>
        <dbReference type="ARBA" id="ARBA00022840"/>
    </source>
</evidence>
<keyword evidence="5" id="KW-0418">Kinase</keyword>
<evidence type="ECO:0000256" key="9">
    <source>
        <dbReference type="SAM" id="Phobius"/>
    </source>
</evidence>
<dbReference type="InterPro" id="IPR011009">
    <property type="entry name" value="Kinase-like_dom_sf"/>
</dbReference>
<evidence type="ECO:0000313" key="12">
    <source>
        <dbReference type="Proteomes" id="UP000824469"/>
    </source>
</evidence>
<keyword evidence="12" id="KW-1185">Reference proteome</keyword>